<organism evidence="6 7">
    <name type="scientific">Limnoglobus roseus</name>
    <dbReference type="NCBI Taxonomy" id="2598579"/>
    <lineage>
        <taxon>Bacteria</taxon>
        <taxon>Pseudomonadati</taxon>
        <taxon>Planctomycetota</taxon>
        <taxon>Planctomycetia</taxon>
        <taxon>Gemmatales</taxon>
        <taxon>Gemmataceae</taxon>
        <taxon>Limnoglobus</taxon>
    </lineage>
</organism>
<evidence type="ECO:0000256" key="4">
    <source>
        <dbReference type="ARBA" id="ARBA00023163"/>
    </source>
</evidence>
<evidence type="ECO:0000256" key="1">
    <source>
        <dbReference type="ARBA" id="ARBA00023015"/>
    </source>
</evidence>
<evidence type="ECO:0000256" key="3">
    <source>
        <dbReference type="ARBA" id="ARBA00023125"/>
    </source>
</evidence>
<dbReference type="AlphaFoldDB" id="A0A5C1AHM1"/>
<dbReference type="KEGG" id="lrs:PX52LOC_05351"/>
<evidence type="ECO:0000256" key="2">
    <source>
        <dbReference type="ARBA" id="ARBA00023082"/>
    </source>
</evidence>
<dbReference type="Pfam" id="PF04542">
    <property type="entry name" value="Sigma70_r2"/>
    <property type="match status" value="1"/>
</dbReference>
<sequence>MDAHTPMKCPTLQLQESCSCDTADRDRLLLSVHNLVKMLVRQRVRDPERAEDVVQDVCLRILHTWSHWDKARGQASTWTKWQVRSVVARSGERAKRRAARYKSLTEKVTDGLYADDGLPAEAVERAEVVALVREAVAALDDATAELLHARHVDGESGNGIARRMGRSGGVVHRRLVHAEGDAMYELKRRGLSS</sequence>
<keyword evidence="1" id="KW-0805">Transcription regulation</keyword>
<keyword evidence="2" id="KW-0731">Sigma factor</keyword>
<dbReference type="InterPro" id="IPR013325">
    <property type="entry name" value="RNA_pol_sigma_r2"/>
</dbReference>
<gene>
    <name evidence="6" type="ORF">PX52LOC_05351</name>
</gene>
<name>A0A5C1AHM1_9BACT</name>
<dbReference type="EMBL" id="CP042425">
    <property type="protein sequence ID" value="QEL18330.1"/>
    <property type="molecule type" value="Genomic_DNA"/>
</dbReference>
<dbReference type="Gene3D" id="1.10.10.10">
    <property type="entry name" value="Winged helix-like DNA-binding domain superfamily/Winged helix DNA-binding domain"/>
    <property type="match status" value="1"/>
</dbReference>
<evidence type="ECO:0000259" key="5">
    <source>
        <dbReference type="Pfam" id="PF04542"/>
    </source>
</evidence>
<dbReference type="InterPro" id="IPR014284">
    <property type="entry name" value="RNA_pol_sigma-70_dom"/>
</dbReference>
<dbReference type="GO" id="GO:0006352">
    <property type="term" value="P:DNA-templated transcription initiation"/>
    <property type="evidence" value="ECO:0007669"/>
    <property type="project" value="InterPro"/>
</dbReference>
<dbReference type="InterPro" id="IPR007627">
    <property type="entry name" value="RNA_pol_sigma70_r2"/>
</dbReference>
<keyword evidence="7" id="KW-1185">Reference proteome</keyword>
<dbReference type="GO" id="GO:0016987">
    <property type="term" value="F:sigma factor activity"/>
    <property type="evidence" value="ECO:0007669"/>
    <property type="project" value="UniProtKB-KW"/>
</dbReference>
<dbReference type="PANTHER" id="PTHR30385:SF4">
    <property type="entry name" value="RNA POLYMERASE SIGMA-E FACTOR"/>
    <property type="match status" value="1"/>
</dbReference>
<reference evidence="7" key="1">
    <citation type="submission" date="2019-08" db="EMBL/GenBank/DDBJ databases">
        <title>Limnoglobus roseus gen. nov., sp. nov., a novel freshwater planctomycete with a giant genome from the family Gemmataceae.</title>
        <authorList>
            <person name="Kulichevskaya I.S."/>
            <person name="Naumoff D.G."/>
            <person name="Miroshnikov K."/>
            <person name="Ivanova A."/>
            <person name="Philippov D.A."/>
            <person name="Hakobyan A."/>
            <person name="Rijpstra I.C."/>
            <person name="Sinninghe Damste J.S."/>
            <person name="Liesack W."/>
            <person name="Dedysh S.N."/>
        </authorList>
    </citation>
    <scope>NUCLEOTIDE SEQUENCE [LARGE SCALE GENOMIC DNA]</scope>
    <source>
        <strain evidence="7">PX52</strain>
    </source>
</reference>
<dbReference type="OrthoDB" id="9784272at2"/>
<dbReference type="SUPFAM" id="SSF88659">
    <property type="entry name" value="Sigma3 and sigma4 domains of RNA polymerase sigma factors"/>
    <property type="match status" value="1"/>
</dbReference>
<dbReference type="RefSeq" id="WP_149112852.1">
    <property type="nucleotide sequence ID" value="NZ_CP042425.1"/>
</dbReference>
<evidence type="ECO:0000313" key="6">
    <source>
        <dbReference type="EMBL" id="QEL18330.1"/>
    </source>
</evidence>
<dbReference type="SUPFAM" id="SSF88946">
    <property type="entry name" value="Sigma2 domain of RNA polymerase sigma factors"/>
    <property type="match status" value="1"/>
</dbReference>
<evidence type="ECO:0000313" key="7">
    <source>
        <dbReference type="Proteomes" id="UP000324974"/>
    </source>
</evidence>
<dbReference type="Gene3D" id="1.10.1740.10">
    <property type="match status" value="1"/>
</dbReference>
<dbReference type="InterPro" id="IPR036388">
    <property type="entry name" value="WH-like_DNA-bd_sf"/>
</dbReference>
<dbReference type="NCBIfam" id="TIGR02937">
    <property type="entry name" value="sigma70-ECF"/>
    <property type="match status" value="1"/>
</dbReference>
<feature type="domain" description="RNA polymerase sigma-70 region 2" evidence="5">
    <location>
        <begin position="31"/>
        <end position="95"/>
    </location>
</feature>
<dbReference type="PANTHER" id="PTHR30385">
    <property type="entry name" value="SIGMA FACTOR F FLAGELLAR"/>
    <property type="match status" value="1"/>
</dbReference>
<protein>
    <submittedName>
        <fullName evidence="6">Sigma-70 family RNA polymerase sigma factor</fullName>
    </submittedName>
</protein>
<keyword evidence="3" id="KW-0238">DNA-binding</keyword>
<dbReference type="GO" id="GO:0003677">
    <property type="term" value="F:DNA binding"/>
    <property type="evidence" value="ECO:0007669"/>
    <property type="project" value="UniProtKB-KW"/>
</dbReference>
<dbReference type="Proteomes" id="UP000324974">
    <property type="component" value="Chromosome"/>
</dbReference>
<accession>A0A5C1AHM1</accession>
<keyword evidence="4" id="KW-0804">Transcription</keyword>
<dbReference type="InterPro" id="IPR013324">
    <property type="entry name" value="RNA_pol_sigma_r3/r4-like"/>
</dbReference>
<proteinExistence type="predicted"/>